<dbReference type="AlphaFoldDB" id="A0A916YUF7"/>
<gene>
    <name evidence="2" type="ORF">GCM10011514_25230</name>
</gene>
<reference evidence="2" key="1">
    <citation type="journal article" date="2014" name="Int. J. Syst. Evol. Microbiol.">
        <title>Complete genome sequence of Corynebacterium casei LMG S-19264T (=DSM 44701T), isolated from a smear-ripened cheese.</title>
        <authorList>
            <consortium name="US DOE Joint Genome Institute (JGI-PGF)"/>
            <person name="Walter F."/>
            <person name="Albersmeier A."/>
            <person name="Kalinowski J."/>
            <person name="Ruckert C."/>
        </authorList>
    </citation>
    <scope>NUCLEOTIDE SEQUENCE</scope>
    <source>
        <strain evidence="2">CGMCC 1.15958</strain>
    </source>
</reference>
<organism evidence="2 3">
    <name type="scientific">Emticicia aquatilis</name>
    <dbReference type="NCBI Taxonomy" id="1537369"/>
    <lineage>
        <taxon>Bacteria</taxon>
        <taxon>Pseudomonadati</taxon>
        <taxon>Bacteroidota</taxon>
        <taxon>Cytophagia</taxon>
        <taxon>Cytophagales</taxon>
        <taxon>Leadbetterellaceae</taxon>
        <taxon>Emticicia</taxon>
    </lineage>
</organism>
<comment type="caution">
    <text evidence="2">The sequence shown here is derived from an EMBL/GenBank/DDBJ whole genome shotgun (WGS) entry which is preliminary data.</text>
</comment>
<keyword evidence="1" id="KW-0472">Membrane</keyword>
<accession>A0A916YUF7</accession>
<dbReference type="Proteomes" id="UP000609064">
    <property type="component" value="Unassembled WGS sequence"/>
</dbReference>
<feature type="transmembrane region" description="Helical" evidence="1">
    <location>
        <begin position="12"/>
        <end position="37"/>
    </location>
</feature>
<keyword evidence="3" id="KW-1185">Reference proteome</keyword>
<keyword evidence="1" id="KW-1133">Transmembrane helix</keyword>
<keyword evidence="1" id="KW-0812">Transmembrane</keyword>
<evidence type="ECO:0008006" key="4">
    <source>
        <dbReference type="Google" id="ProtNLM"/>
    </source>
</evidence>
<sequence length="451" mass="50158">MKNNTQIPNTPSVLAGALILRGMLMMLLLSTVSFWSFGQSSQLETDKGIAAAIAPYSPEIRQAILQASQYPEILSNLQQRQNQTQTTFLQMISGFRQKKEGWVYAITRYPDLMHTLATLPDGQSSEAINQLLPNQDPELQEAAWKLYQNEKEDLVKLDNMKMAAQMDFDKSIQNLDTDSKAAFQKLSNLPDVLTLLTNNIALTTKLGNMYNANPAQLQEQLAALHDSLNVQNQYEIAAFKKQLESDPQAMQEMTQAAKDYANANGLSLPNQPYNSAYNASYYANPYSYWFGYPTWYSSPIWYPGAFGFNSGFYFGLGGFGLYGFPSYGFSNWFFNTGYYYRYPHLYRQFGDYYRSNITGHRIIGSANGGFMGVANNHFHPNGGRNLNYLTTPSAYRRPSGSYQVGANNTHTGASTYHGQSWGSINSSRGSYSAGGFHGGGGFSGGGRGGRH</sequence>
<evidence type="ECO:0000313" key="3">
    <source>
        <dbReference type="Proteomes" id="UP000609064"/>
    </source>
</evidence>
<evidence type="ECO:0000256" key="1">
    <source>
        <dbReference type="SAM" id="Phobius"/>
    </source>
</evidence>
<protein>
    <recommendedName>
        <fullName evidence="4">DUF3300 domain-containing protein</fullName>
    </recommendedName>
</protein>
<name>A0A916YUF7_9BACT</name>
<evidence type="ECO:0000313" key="2">
    <source>
        <dbReference type="EMBL" id="GGD60228.1"/>
    </source>
</evidence>
<dbReference type="EMBL" id="BMKK01000005">
    <property type="protein sequence ID" value="GGD60228.1"/>
    <property type="molecule type" value="Genomic_DNA"/>
</dbReference>
<reference evidence="2" key="2">
    <citation type="submission" date="2020-09" db="EMBL/GenBank/DDBJ databases">
        <authorList>
            <person name="Sun Q."/>
            <person name="Zhou Y."/>
        </authorList>
    </citation>
    <scope>NUCLEOTIDE SEQUENCE</scope>
    <source>
        <strain evidence="2">CGMCC 1.15958</strain>
    </source>
</reference>
<proteinExistence type="predicted"/>
<dbReference type="RefSeq" id="WP_188766460.1">
    <property type="nucleotide sequence ID" value="NZ_BMKK01000005.1"/>
</dbReference>